<dbReference type="PANTHER" id="PTHR31631:SF0">
    <property type="entry name" value="PROTEIN NETWORKED 2D"/>
    <property type="match status" value="1"/>
</dbReference>
<accession>A0A843TVA8</accession>
<feature type="coiled-coil region" evidence="2">
    <location>
        <begin position="262"/>
        <end position="290"/>
    </location>
</feature>
<dbReference type="InterPro" id="IPR056889">
    <property type="entry name" value="NET2A-D/KIP1-like_C"/>
</dbReference>
<dbReference type="Pfam" id="PF24918">
    <property type="entry name" value="NET2A_C"/>
    <property type="match status" value="1"/>
</dbReference>
<feature type="region of interest" description="Disordered" evidence="3">
    <location>
        <begin position="541"/>
        <end position="562"/>
    </location>
</feature>
<evidence type="ECO:0000313" key="6">
    <source>
        <dbReference type="Proteomes" id="UP000652761"/>
    </source>
</evidence>
<feature type="compositionally biased region" description="Low complexity" evidence="3">
    <location>
        <begin position="873"/>
        <end position="887"/>
    </location>
</feature>
<feature type="compositionally biased region" description="Basic and acidic residues" evidence="3">
    <location>
        <begin position="153"/>
        <end position="167"/>
    </location>
</feature>
<feature type="region of interest" description="Disordered" evidence="3">
    <location>
        <begin position="767"/>
        <end position="798"/>
    </location>
</feature>
<dbReference type="Proteomes" id="UP000652761">
    <property type="component" value="Unassembled WGS sequence"/>
</dbReference>
<feature type="compositionally biased region" description="Polar residues" evidence="3">
    <location>
        <begin position="486"/>
        <end position="496"/>
    </location>
</feature>
<name>A0A843TVA8_COLES</name>
<feature type="compositionally biased region" description="Basic and acidic residues" evidence="3">
    <location>
        <begin position="548"/>
        <end position="559"/>
    </location>
</feature>
<evidence type="ECO:0000256" key="3">
    <source>
        <dbReference type="SAM" id="MobiDB-lite"/>
    </source>
</evidence>
<keyword evidence="1 2" id="KW-0175">Coiled coil</keyword>
<feature type="coiled-coil region" evidence="2">
    <location>
        <begin position="669"/>
        <end position="728"/>
    </location>
</feature>
<dbReference type="PANTHER" id="PTHR31631">
    <property type="entry name" value="PROTEIN NETWORKED 2D"/>
    <property type="match status" value="1"/>
</dbReference>
<organism evidence="5 6">
    <name type="scientific">Colocasia esculenta</name>
    <name type="common">Wild taro</name>
    <name type="synonym">Arum esculentum</name>
    <dbReference type="NCBI Taxonomy" id="4460"/>
    <lineage>
        <taxon>Eukaryota</taxon>
        <taxon>Viridiplantae</taxon>
        <taxon>Streptophyta</taxon>
        <taxon>Embryophyta</taxon>
        <taxon>Tracheophyta</taxon>
        <taxon>Spermatophyta</taxon>
        <taxon>Magnoliopsida</taxon>
        <taxon>Liliopsida</taxon>
        <taxon>Araceae</taxon>
        <taxon>Aroideae</taxon>
        <taxon>Colocasieae</taxon>
        <taxon>Colocasia</taxon>
    </lineage>
</organism>
<feature type="domain" description="NAB" evidence="4">
    <location>
        <begin position="10"/>
        <end position="112"/>
    </location>
</feature>
<comment type="caution">
    <text evidence="5">The sequence shown here is derived from an EMBL/GenBank/DDBJ whole genome shotgun (WGS) entry which is preliminary data.</text>
</comment>
<dbReference type="InterPro" id="IPR056888">
    <property type="entry name" value="NET2A-D/KIP1-like_dom"/>
</dbReference>
<dbReference type="PROSITE" id="PS51774">
    <property type="entry name" value="NAB"/>
    <property type="match status" value="1"/>
</dbReference>
<feature type="compositionally biased region" description="Polar residues" evidence="3">
    <location>
        <begin position="769"/>
        <end position="789"/>
    </location>
</feature>
<dbReference type="EMBL" id="NMUH01000181">
    <property type="protein sequence ID" value="MQL73847.1"/>
    <property type="molecule type" value="Genomic_DNA"/>
</dbReference>
<evidence type="ECO:0000259" key="4">
    <source>
        <dbReference type="PROSITE" id="PS51774"/>
    </source>
</evidence>
<dbReference type="Pfam" id="PF25014">
    <property type="entry name" value="NET2A"/>
    <property type="match status" value="1"/>
</dbReference>
<dbReference type="AlphaFoldDB" id="A0A843TVA8"/>
<evidence type="ECO:0000256" key="2">
    <source>
        <dbReference type="SAM" id="Coils"/>
    </source>
</evidence>
<evidence type="ECO:0000256" key="1">
    <source>
        <dbReference type="ARBA" id="ARBA00023054"/>
    </source>
</evidence>
<protein>
    <recommendedName>
        <fullName evidence="4">NAB domain-containing protein</fullName>
    </recommendedName>
</protein>
<feature type="region of interest" description="Disordered" evidence="3">
    <location>
        <begin position="732"/>
        <end position="753"/>
    </location>
</feature>
<sequence>MLQRAASNAYSWWWASHIRTKQSKWLDNNLEVVVGCSSGIEEASCLAFCFAHPYMEVKVQDIVKLIEEDGDSFAQKAEMYYRKRPELIKFVEEFYRAYRSLAERYDHISGELHKANNTIATVFPDQIPMSMDDDDDFISPKASRIGSSKMRKAPKDRNKTSVKKDMRSASLPTMARPTRNNSQMDKYEAQGQIDKLQKGILVLQTEKEFIKNSYESNLAKYWDIEKRITEMQHEVCCLQDDYSVDVVIEDDDARALMAATALKSCEDTLINLQEQQKRSAEEARTESERIMVAKEKLKTLKGDEPPLAVQEQPEGAMEQSSDLVNLTVEVSALKRERLELQSVCNKIKKHFEMTSDMSVEELAEKIDVLVDKVVSFEVTVSSQTALIKRLRLETDELHKHLQNLEEEKMTLTDDSKSLNDKLKHAEAELIRIQNLDKSFQDENQKLQSHFTEACHNFNDLSEKLQSSVVIHDATLLSSDQEEIDHNSSSQEQCNNQEDIKAPMDKPNSWLDDLTKETSHGIQEPDFCLKDQDMHTHSEENCALDNLTEEPRNSEVEDQKTNSIPEDVTRQLVGKKQEDNITDAECIPGDSTANLTEFGQEDGTSKNHIPDAEQEIENEIVKEDLIHATESNHINGEKQLQSAEQGDSPNWQKLFLDGLEDREKLLLAEYTSILRNFKETKRRLSEAEKKNQEYLFETMSKMRDLKNANAMKDEEIRSLRKKLQFLESSPCEISDTYPEESKGPATQRCESTRKKKVSLFSPSFGKYANEESSQTLKDETAGSQSIGDTSGSHEENHTDSPFAKDIELHIPHELETANAIEEKFRRDIDEVLEENLEFWLRFSSSFQQIQKFQTALQELQSEIAKLKDTKKQEGSTTSISSTSSGEGSVNPEATPIYKQLRDLQNDLSIWLDQNAQLKVELEYKFSSLCQIKDEISKVSTINPESAAAQLTAYQAAKFHGEVLNMQQENNKVADELQTGMDHVKGLEAEVEQIMAKMHQNFELSASTKGHNHLHHLKNLSNRTKIPLRSFLFGTKPKPKKPSIFSCMNPALQKQYSDLTAAIPP</sequence>
<evidence type="ECO:0000313" key="5">
    <source>
        <dbReference type="EMBL" id="MQL73847.1"/>
    </source>
</evidence>
<dbReference type="InterPro" id="IPR011684">
    <property type="entry name" value="NAB"/>
</dbReference>
<feature type="coiled-coil region" evidence="2">
    <location>
        <begin position="387"/>
        <end position="435"/>
    </location>
</feature>
<proteinExistence type="predicted"/>
<keyword evidence="6" id="KW-1185">Reference proteome</keyword>
<gene>
    <name evidence="5" type="ORF">Taro_006219</name>
</gene>
<feature type="region of interest" description="Disordered" evidence="3">
    <location>
        <begin position="480"/>
        <end position="507"/>
    </location>
</feature>
<feature type="region of interest" description="Disordered" evidence="3">
    <location>
        <begin position="140"/>
        <end position="183"/>
    </location>
</feature>
<feature type="region of interest" description="Disordered" evidence="3">
    <location>
        <begin position="865"/>
        <end position="891"/>
    </location>
</feature>
<dbReference type="OrthoDB" id="616075at2759"/>
<reference evidence="5" key="1">
    <citation type="submission" date="2017-07" db="EMBL/GenBank/DDBJ databases">
        <title>Taro Niue Genome Assembly and Annotation.</title>
        <authorList>
            <person name="Atibalentja N."/>
            <person name="Keating K."/>
            <person name="Fields C.J."/>
        </authorList>
    </citation>
    <scope>NUCLEOTIDE SEQUENCE</scope>
    <source>
        <strain evidence="5">Niue_2</strain>
        <tissue evidence="5">Leaf</tissue>
    </source>
</reference>
<dbReference type="Pfam" id="PF07765">
    <property type="entry name" value="KIP1"/>
    <property type="match status" value="1"/>
</dbReference>
<dbReference type="GO" id="GO:0003779">
    <property type="term" value="F:actin binding"/>
    <property type="evidence" value="ECO:0007669"/>
    <property type="project" value="InterPro"/>
</dbReference>